<sequence length="300" mass="35312">MEYKILILGYGSIGKRHAKNLISLGIKPIILTKYPDKSKDIHFVDNLNNNGHISHSIIATPTSHHLISLKHVLEKTDCKNFLIEKPVDGSRENSKKILEIKEKFGLNITIGYDMRFLGVFTEIQKYIKYFKHKIRSVKIFAGQYLPEWRPDRNYEESYSAKKVLGGGVDLDLSHELNYMLWIFGNPKKKLFTWREKLSSLNIDTCDFFKGIYHYDKFIVDVELDYYRKSERGMEIIGENQKLIEVDFVNKILRIEDKLIEKPDLFNFNECYIEEIKEFIEIKEQKNITSLEEGTQIFELL</sequence>
<proteinExistence type="predicted"/>
<protein>
    <recommendedName>
        <fullName evidence="3">Gfo/Idh/MocA-like oxidoreductase N-terminal domain-containing protein</fullName>
    </recommendedName>
</protein>
<dbReference type="SUPFAM" id="SSF55347">
    <property type="entry name" value="Glyceraldehyde-3-phosphate dehydrogenase-like, C-terminal domain"/>
    <property type="match status" value="1"/>
</dbReference>
<dbReference type="EMBL" id="CP104013">
    <property type="protein sequence ID" value="UYP48056.1"/>
    <property type="molecule type" value="Genomic_DNA"/>
</dbReference>
<gene>
    <name evidence="1" type="ORF">NEF87_004341</name>
</gene>
<organism evidence="1 2">
    <name type="scientific">Candidatus Lokiarchaeum ossiferum</name>
    <dbReference type="NCBI Taxonomy" id="2951803"/>
    <lineage>
        <taxon>Archaea</taxon>
        <taxon>Promethearchaeati</taxon>
        <taxon>Promethearchaeota</taxon>
        <taxon>Promethearchaeia</taxon>
        <taxon>Promethearchaeales</taxon>
        <taxon>Promethearchaeaceae</taxon>
        <taxon>Candidatus Lokiarchaeum</taxon>
    </lineage>
</organism>
<accession>A0ABY6HWZ8</accession>
<evidence type="ECO:0000313" key="1">
    <source>
        <dbReference type="EMBL" id="UYP48056.1"/>
    </source>
</evidence>
<reference evidence="1" key="1">
    <citation type="submission" date="2022-09" db="EMBL/GenBank/DDBJ databases">
        <title>Actin cytoskeleton and complex cell architecture in an #Asgard archaeon.</title>
        <authorList>
            <person name="Ponce Toledo R.I."/>
            <person name="Schleper C."/>
            <person name="Rodrigues Oliveira T."/>
            <person name="Wollweber F."/>
            <person name="Xu J."/>
            <person name="Rittmann S."/>
            <person name="Klingl A."/>
            <person name="Pilhofer M."/>
        </authorList>
    </citation>
    <scope>NUCLEOTIDE SEQUENCE</scope>
    <source>
        <strain evidence="1">B-35</strain>
    </source>
</reference>
<dbReference type="PANTHER" id="PTHR43377">
    <property type="entry name" value="BILIVERDIN REDUCTASE A"/>
    <property type="match status" value="1"/>
</dbReference>
<evidence type="ECO:0000313" key="2">
    <source>
        <dbReference type="Proteomes" id="UP001208689"/>
    </source>
</evidence>
<dbReference type="Proteomes" id="UP001208689">
    <property type="component" value="Chromosome"/>
</dbReference>
<name>A0ABY6HWZ8_9ARCH</name>
<dbReference type="PANTHER" id="PTHR43377:SF1">
    <property type="entry name" value="BILIVERDIN REDUCTASE A"/>
    <property type="match status" value="1"/>
</dbReference>
<keyword evidence="2" id="KW-1185">Reference proteome</keyword>
<dbReference type="SUPFAM" id="SSF51735">
    <property type="entry name" value="NAD(P)-binding Rossmann-fold domains"/>
    <property type="match status" value="1"/>
</dbReference>
<evidence type="ECO:0008006" key="3">
    <source>
        <dbReference type="Google" id="ProtNLM"/>
    </source>
</evidence>
<dbReference type="InterPro" id="IPR051450">
    <property type="entry name" value="Gfo/Idh/MocA_Oxidoreductases"/>
</dbReference>
<dbReference type="Gene3D" id="3.40.50.720">
    <property type="entry name" value="NAD(P)-binding Rossmann-like Domain"/>
    <property type="match status" value="1"/>
</dbReference>
<dbReference type="Gene3D" id="3.30.360.10">
    <property type="entry name" value="Dihydrodipicolinate Reductase, domain 2"/>
    <property type="match status" value="1"/>
</dbReference>
<dbReference type="InterPro" id="IPR036291">
    <property type="entry name" value="NAD(P)-bd_dom_sf"/>
</dbReference>